<accession>A0ACC4CR61</accession>
<comment type="caution">
    <text evidence="1">The sequence shown here is derived from an EMBL/GenBank/DDBJ whole genome shotgun (WGS) entry which is preliminary data.</text>
</comment>
<reference evidence="1 2" key="1">
    <citation type="journal article" date="2024" name="Plant Biotechnol. J.">
        <title>Genome and CRISPR/Cas9 system of a widespread forest tree (Populus alba) in the world.</title>
        <authorList>
            <person name="Liu Y.J."/>
            <person name="Jiang P.F."/>
            <person name="Han X.M."/>
            <person name="Li X.Y."/>
            <person name="Wang H.M."/>
            <person name="Wang Y.J."/>
            <person name="Wang X.X."/>
            <person name="Zeng Q.Y."/>
        </authorList>
    </citation>
    <scope>NUCLEOTIDE SEQUENCE [LARGE SCALE GENOMIC DNA]</scope>
    <source>
        <strain evidence="2">cv. PAL-ZL1</strain>
    </source>
</reference>
<name>A0ACC4CR61_POPAL</name>
<evidence type="ECO:0000313" key="1">
    <source>
        <dbReference type="EMBL" id="KAL3603682.1"/>
    </source>
</evidence>
<sequence>MAQRWFTHANPTLFNAGAPQPRLYNSIEDIYDTLKDCAIFSKSAGGFGIASAVHNILPTGSSIRGEDGASNGFVPSLRVFNHTDRYFIKEEGRGKNVELKTCSVLALRIPDLFMERVRGDGRWSLFCPMRLLAWLIVGDNNLKKLYAQHESECVHIYWNGTAMVRFENGSDDDDSLEWLCGQVETKCAAFLTGYRTP</sequence>
<dbReference type="EMBL" id="RCHU02000002">
    <property type="protein sequence ID" value="KAL3603682.1"/>
    <property type="molecule type" value="Genomic_DNA"/>
</dbReference>
<protein>
    <submittedName>
        <fullName evidence="1">Uncharacterized protein</fullName>
    </submittedName>
</protein>
<gene>
    <name evidence="1" type="ORF">D5086_004541</name>
</gene>
<keyword evidence="2" id="KW-1185">Reference proteome</keyword>
<organism evidence="1 2">
    <name type="scientific">Populus alba</name>
    <name type="common">White poplar</name>
    <dbReference type="NCBI Taxonomy" id="43335"/>
    <lineage>
        <taxon>Eukaryota</taxon>
        <taxon>Viridiplantae</taxon>
        <taxon>Streptophyta</taxon>
        <taxon>Embryophyta</taxon>
        <taxon>Tracheophyta</taxon>
        <taxon>Spermatophyta</taxon>
        <taxon>Magnoliopsida</taxon>
        <taxon>eudicotyledons</taxon>
        <taxon>Gunneridae</taxon>
        <taxon>Pentapetalae</taxon>
        <taxon>rosids</taxon>
        <taxon>fabids</taxon>
        <taxon>Malpighiales</taxon>
        <taxon>Salicaceae</taxon>
        <taxon>Saliceae</taxon>
        <taxon>Populus</taxon>
    </lineage>
</organism>
<evidence type="ECO:0000313" key="2">
    <source>
        <dbReference type="Proteomes" id="UP000309997"/>
    </source>
</evidence>
<proteinExistence type="predicted"/>
<dbReference type="Proteomes" id="UP000309997">
    <property type="component" value="Unassembled WGS sequence"/>
</dbReference>